<reference evidence="1 2" key="1">
    <citation type="journal article" date="2021" name="BMC Biol.">
        <title>Horizontally acquired antibacterial genes associated with adaptive radiation of ladybird beetles.</title>
        <authorList>
            <person name="Li H.S."/>
            <person name="Tang X.F."/>
            <person name="Huang Y.H."/>
            <person name="Xu Z.Y."/>
            <person name="Chen M.L."/>
            <person name="Du X.Y."/>
            <person name="Qiu B.Y."/>
            <person name="Chen P.T."/>
            <person name="Zhang W."/>
            <person name="Slipinski A."/>
            <person name="Escalona H.E."/>
            <person name="Waterhouse R.M."/>
            <person name="Zwick A."/>
            <person name="Pang H."/>
        </authorList>
    </citation>
    <scope>NUCLEOTIDE SEQUENCE [LARGE SCALE GENOMIC DNA]</scope>
    <source>
        <strain evidence="1">SYSU2018</strain>
    </source>
</reference>
<organism evidence="1 2">
    <name type="scientific">Cryptolaemus montrouzieri</name>
    <dbReference type="NCBI Taxonomy" id="559131"/>
    <lineage>
        <taxon>Eukaryota</taxon>
        <taxon>Metazoa</taxon>
        <taxon>Ecdysozoa</taxon>
        <taxon>Arthropoda</taxon>
        <taxon>Hexapoda</taxon>
        <taxon>Insecta</taxon>
        <taxon>Pterygota</taxon>
        <taxon>Neoptera</taxon>
        <taxon>Endopterygota</taxon>
        <taxon>Coleoptera</taxon>
        <taxon>Polyphaga</taxon>
        <taxon>Cucujiformia</taxon>
        <taxon>Coccinelloidea</taxon>
        <taxon>Coccinellidae</taxon>
        <taxon>Scymninae</taxon>
        <taxon>Scymnini</taxon>
        <taxon>Cryptolaemus</taxon>
    </lineage>
</organism>
<protein>
    <submittedName>
        <fullName evidence="1">Uncharacterized protein</fullName>
    </submittedName>
</protein>
<proteinExistence type="predicted"/>
<dbReference type="EMBL" id="JABFTP020000001">
    <property type="protein sequence ID" value="KAL3266320.1"/>
    <property type="molecule type" value="Genomic_DNA"/>
</dbReference>
<dbReference type="PROSITE" id="PS51257">
    <property type="entry name" value="PROKAR_LIPOPROTEIN"/>
    <property type="match status" value="1"/>
</dbReference>
<evidence type="ECO:0000313" key="1">
    <source>
        <dbReference type="EMBL" id="KAL3266320.1"/>
    </source>
</evidence>
<name>A0ABD2MJ40_9CUCU</name>
<gene>
    <name evidence="1" type="ORF">HHI36_010498</name>
</gene>
<dbReference type="Proteomes" id="UP001516400">
    <property type="component" value="Unassembled WGS sequence"/>
</dbReference>
<comment type="caution">
    <text evidence="1">The sequence shown here is derived from an EMBL/GenBank/DDBJ whole genome shotgun (WGS) entry which is preliminary data.</text>
</comment>
<accession>A0ABD2MJ40</accession>
<dbReference type="AlphaFoldDB" id="A0ABD2MJ40"/>
<sequence length="185" mass="20749">MQDTSKTFNRNVNKPSPTQIYSAVVGFSSISCGSERPVRKPPYTKNVIADNENKLTVLLINSAHGTKTPKKKKVVLGTRAAGSDSASNLMGAEKLCWIHVAQVSREATKDIVQEHLKKRLPIKKFMVDQLPEREGTSCRALKVGADIDLLEELYKSENWPQNYQVLSVFSLTDLQVHLKLTWKIK</sequence>
<keyword evidence="2" id="KW-1185">Reference proteome</keyword>
<evidence type="ECO:0000313" key="2">
    <source>
        <dbReference type="Proteomes" id="UP001516400"/>
    </source>
</evidence>